<protein>
    <submittedName>
        <fullName evidence="1">Unannotated protein</fullName>
    </submittedName>
</protein>
<name>A0A6J6BCR3_9ZZZZ</name>
<dbReference type="EMBL" id="CAEZSM010000021">
    <property type="protein sequence ID" value="CAB4536970.1"/>
    <property type="molecule type" value="Genomic_DNA"/>
</dbReference>
<evidence type="ECO:0000313" key="1">
    <source>
        <dbReference type="EMBL" id="CAB4536970.1"/>
    </source>
</evidence>
<proteinExistence type="predicted"/>
<accession>A0A6J6BCR3</accession>
<reference evidence="1" key="1">
    <citation type="submission" date="2020-05" db="EMBL/GenBank/DDBJ databases">
        <authorList>
            <person name="Chiriac C."/>
            <person name="Salcher M."/>
            <person name="Ghai R."/>
            <person name="Kavagutti S V."/>
        </authorList>
    </citation>
    <scope>NUCLEOTIDE SEQUENCE</scope>
</reference>
<dbReference type="AlphaFoldDB" id="A0A6J6BCR3"/>
<sequence>MLPEREITLGVADEYVYAPSTAGVALGLVKENPEPPYVLSALDQLNTGVTIGKGLLSDVVAI</sequence>
<organism evidence="1">
    <name type="scientific">freshwater metagenome</name>
    <dbReference type="NCBI Taxonomy" id="449393"/>
    <lineage>
        <taxon>unclassified sequences</taxon>
        <taxon>metagenomes</taxon>
        <taxon>ecological metagenomes</taxon>
    </lineage>
</organism>
<gene>
    <name evidence="1" type="ORF">UFOPK1438_00272</name>
</gene>